<dbReference type="Gene3D" id="1.25.40.20">
    <property type="entry name" value="Ankyrin repeat-containing domain"/>
    <property type="match status" value="1"/>
</dbReference>
<dbReference type="OrthoDB" id="5654093at2"/>
<gene>
    <name evidence="1" type="ORF">EP47_09360</name>
</gene>
<accession>A0A0A2T7D0</accession>
<dbReference type="RefSeq" id="WP_035889214.1">
    <property type="nucleotide sequence ID" value="NZ_JNCF01000020.1"/>
</dbReference>
<dbReference type="PANTHER" id="PTHR24121:SF22">
    <property type="entry name" value="PROTEIN ACCELERATED CELL DEATH 6-LIKE"/>
    <property type="match status" value="1"/>
</dbReference>
<dbReference type="EMBL" id="JNCF01000020">
    <property type="protein sequence ID" value="KGP63328.1"/>
    <property type="molecule type" value="Genomic_DNA"/>
</dbReference>
<dbReference type="PANTHER" id="PTHR24121">
    <property type="entry name" value="NO MECHANORECEPTOR POTENTIAL C, ISOFORM D-RELATED"/>
    <property type="match status" value="1"/>
</dbReference>
<sequence length="918" mass="106548">MKKNELMVLLDKYLIDKSEEEKQYTYIKGILIKKHGEKIYDIFNSLVNSENNEEINFEIFKNIFLTIWEEIKCTALSYTALPESATTKFLVSLACALFSEKGKTSLSLIEVIQLLMPSLIFGESPEIHTPKDWRWQSGSASKISTLSFQENCNRTTVVIKFLKTHIISDNGQYIIPLWALNSLGTEEINMLVHNYYFENDPNLPSSISDSEFKRLSTHNSLTKNLIIHYESMQNIAQDKTTLLGQLHLLYNSLFYNSKDGIGTEEIAGSGVEKAIRNFFEYYNKLQKSSPFTLDDKLTESLNKLRNCIGEYLPGERPIGPLETCMLLRKNSLHQAMLGKEVQLAGIGLRETDSKEFIEKLKIEFSTTLDKLNESIETGMIEGYDHLPLTKKLFESCNIKFTGYSFQSLVNLIKDLPEIEIEKILLGNEVHIKNWGKTIKKLENLIILFTELTPTKIETLCKHLLEYLKEYLNKAEYLYFLLTMTNEEMQKVIFKHLINKENLLINEGVEKGLLDLLLPISLLFELTWNQFSEEEKLLILGNKNNPRGNTILHSSVTYPGTLQIVLKYLTPNRMKGNSYFTLNKNLDNLIHLAAPYPESLEMIFNWLPEEEHLNAIKSINIVKNTPLHIAIKNLDSLKIILKRIPLHELKDILFLSNACNETPFGLACENNNLKIILKLFLENDRLDLLKQYNKKTGNIFLEDYAFCNSNKIPLFLNLLPKNQRLDLIKTPFEDGNTFFHIYAHNPAAINYLFEEFPVTQAFTLFTRVIQRTRDTVFHKAVNNPAALKILFDKITCEEYLKILNLSNRYSHSFVEYALKRNFDSFIYIWQRTPKEHMSELIKNIQQDFFEILFQNDQLDQKNTCQKLGEFLISEKIVLPQFIEVLNHQESSKFFELKKAINKQFGDPCDVLYNFTLNRR</sequence>
<organism evidence="1 2">
    <name type="scientific">Legionella norrlandica</name>
    <dbReference type="NCBI Taxonomy" id="1498499"/>
    <lineage>
        <taxon>Bacteria</taxon>
        <taxon>Pseudomonadati</taxon>
        <taxon>Pseudomonadota</taxon>
        <taxon>Gammaproteobacteria</taxon>
        <taxon>Legionellales</taxon>
        <taxon>Legionellaceae</taxon>
        <taxon>Legionella</taxon>
    </lineage>
</organism>
<comment type="caution">
    <text evidence="1">The sequence shown here is derived from an EMBL/GenBank/DDBJ whole genome shotgun (WGS) entry which is preliminary data.</text>
</comment>
<evidence type="ECO:0000313" key="2">
    <source>
        <dbReference type="Proteomes" id="UP000054422"/>
    </source>
</evidence>
<dbReference type="STRING" id="1498499.EP47_09360"/>
<proteinExistence type="predicted"/>
<name>A0A0A2T7D0_9GAMM</name>
<protein>
    <recommendedName>
        <fullName evidence="3">Ankyrin</fullName>
    </recommendedName>
</protein>
<dbReference type="AlphaFoldDB" id="A0A0A2T7D0"/>
<evidence type="ECO:0008006" key="3">
    <source>
        <dbReference type="Google" id="ProtNLM"/>
    </source>
</evidence>
<dbReference type="InterPro" id="IPR036770">
    <property type="entry name" value="Ankyrin_rpt-contain_sf"/>
</dbReference>
<keyword evidence="2" id="KW-1185">Reference proteome</keyword>
<evidence type="ECO:0000313" key="1">
    <source>
        <dbReference type="EMBL" id="KGP63328.1"/>
    </source>
</evidence>
<dbReference type="Proteomes" id="UP000054422">
    <property type="component" value="Unassembled WGS sequence"/>
</dbReference>
<reference evidence="1 2" key="1">
    <citation type="submission" date="2014-05" db="EMBL/GenBank/DDBJ databases">
        <authorList>
            <person name="Rizzardi K."/>
            <person name="Winiecka-Krusnell J."/>
            <person name="Ramliden M."/>
            <person name="Alm E."/>
            <person name="Andersson S."/>
            <person name="Byfors S."/>
        </authorList>
    </citation>
    <scope>NUCLEOTIDE SEQUENCE [LARGE SCALE GENOMIC DNA]</scope>
    <source>
        <strain evidence="1 2">LEGN</strain>
    </source>
</reference>